<evidence type="ECO:0000313" key="9">
    <source>
        <dbReference type="EMBL" id="TPX45959.1"/>
    </source>
</evidence>
<keyword evidence="10" id="KW-1185">Reference proteome</keyword>
<reference evidence="9 10" key="1">
    <citation type="journal article" date="2019" name="Sci. Rep.">
        <title>Comparative genomics of chytrid fungi reveal insights into the obligate biotrophic and pathogenic lifestyle of Synchytrium endobioticum.</title>
        <authorList>
            <person name="van de Vossenberg B.T.L.H."/>
            <person name="Warris S."/>
            <person name="Nguyen H.D.T."/>
            <person name="van Gent-Pelzer M.P.E."/>
            <person name="Joly D.L."/>
            <person name="van de Geest H.C."/>
            <person name="Bonants P.J.M."/>
            <person name="Smith D.S."/>
            <person name="Levesque C.A."/>
            <person name="van der Lee T.A.J."/>
        </authorList>
    </citation>
    <scope>NUCLEOTIDE SEQUENCE [LARGE SCALE GENOMIC DNA]</scope>
    <source>
        <strain evidence="9 10">MB42</strain>
    </source>
</reference>
<dbReference type="VEuPathDB" id="FungiDB:SeMB42_g03856"/>
<gene>
    <name evidence="9" type="primary">YNK1</name>
    <name evidence="9" type="ORF">SeMB42_g03856</name>
</gene>
<evidence type="ECO:0000256" key="4">
    <source>
        <dbReference type="ARBA" id="ARBA00022741"/>
    </source>
</evidence>
<dbReference type="PROSITE" id="PS51374">
    <property type="entry name" value="NDPK_LIKE"/>
    <property type="match status" value="1"/>
</dbReference>
<feature type="domain" description="Nucleoside diphosphate kinase-like" evidence="8">
    <location>
        <begin position="1"/>
        <end position="139"/>
    </location>
</feature>
<dbReference type="SMART" id="SM00562">
    <property type="entry name" value="NDK"/>
    <property type="match status" value="1"/>
</dbReference>
<evidence type="ECO:0000256" key="3">
    <source>
        <dbReference type="ARBA" id="ARBA00022679"/>
    </source>
</evidence>
<dbReference type="Pfam" id="PF00334">
    <property type="entry name" value="NDK"/>
    <property type="match status" value="1"/>
</dbReference>
<evidence type="ECO:0000259" key="8">
    <source>
        <dbReference type="SMART" id="SM00562"/>
    </source>
</evidence>
<organism evidence="9 10">
    <name type="scientific">Synchytrium endobioticum</name>
    <dbReference type="NCBI Taxonomy" id="286115"/>
    <lineage>
        <taxon>Eukaryota</taxon>
        <taxon>Fungi</taxon>
        <taxon>Fungi incertae sedis</taxon>
        <taxon>Chytridiomycota</taxon>
        <taxon>Chytridiomycota incertae sedis</taxon>
        <taxon>Chytridiomycetes</taxon>
        <taxon>Synchytriales</taxon>
        <taxon>Synchytriaceae</taxon>
        <taxon>Synchytrium</taxon>
    </lineage>
</organism>
<dbReference type="EMBL" id="QEAN01000145">
    <property type="protein sequence ID" value="TPX45959.1"/>
    <property type="molecule type" value="Genomic_DNA"/>
</dbReference>
<dbReference type="Proteomes" id="UP000317494">
    <property type="component" value="Unassembled WGS sequence"/>
</dbReference>
<proteinExistence type="inferred from homology"/>
<dbReference type="PANTHER" id="PTHR46161">
    <property type="entry name" value="NUCLEOSIDE DIPHOSPHATE KINASE"/>
    <property type="match status" value="1"/>
</dbReference>
<dbReference type="Pfam" id="PF05186">
    <property type="entry name" value="Dpy-30"/>
    <property type="match status" value="1"/>
</dbReference>
<comment type="caution">
    <text evidence="7">Lacks conserved residue(s) required for the propagation of feature annotation.</text>
</comment>
<dbReference type="STRING" id="286115.A0A507D384"/>
<protein>
    <recommendedName>
        <fullName evidence="2">Nucleoside diphosphate kinase</fullName>
    </recommendedName>
</protein>
<comment type="similarity">
    <text evidence="1 7">Belongs to the NDK family.</text>
</comment>
<dbReference type="Gene3D" id="1.20.890.10">
    <property type="entry name" value="cAMP-dependent protein kinase regulatory subunit, dimerization-anchoring domain"/>
    <property type="match status" value="1"/>
</dbReference>
<comment type="caution">
    <text evidence="9">The sequence shown here is derived from an EMBL/GenBank/DDBJ whole genome shotgun (WGS) entry which is preliminary data.</text>
</comment>
<keyword evidence="4" id="KW-0547">Nucleotide-binding</keyword>
<evidence type="ECO:0000256" key="2">
    <source>
        <dbReference type="ARBA" id="ARBA00017632"/>
    </source>
</evidence>
<evidence type="ECO:0000256" key="7">
    <source>
        <dbReference type="PROSITE-ProRule" id="PRU00706"/>
    </source>
</evidence>
<evidence type="ECO:0000256" key="1">
    <source>
        <dbReference type="ARBA" id="ARBA00008142"/>
    </source>
</evidence>
<keyword evidence="5 9" id="KW-0418">Kinase</keyword>
<dbReference type="InterPro" id="IPR007858">
    <property type="entry name" value="Dpy-30_motif"/>
</dbReference>
<keyword evidence="3" id="KW-0808">Transferase</keyword>
<sequence length="196" mass="21705">METSVLIVKPEAAASENNIVYDVKQAGLRILQRRRLQLTREQADDYLDILDTPQAEQDPVALSSGPIVVLLLQGHNAIDALKQLVGPISATNDKTVMAPTSLRAKYTRTASNDGFCTSDSAVLAQRQAQFFFPDNITDPLPETDNVKAFLEDSLYPVLTKGLTRLCKEKPENPTAWLGKWLLQNNPNKPQVFEPSD</sequence>
<dbReference type="SUPFAM" id="SSF54919">
    <property type="entry name" value="Nucleoside diphosphate kinase, NDK"/>
    <property type="match status" value="1"/>
</dbReference>
<evidence type="ECO:0000256" key="6">
    <source>
        <dbReference type="ARBA" id="ARBA00022840"/>
    </source>
</evidence>
<dbReference type="InterPro" id="IPR034907">
    <property type="entry name" value="NDK-like_dom"/>
</dbReference>
<dbReference type="GO" id="GO:0005524">
    <property type="term" value="F:ATP binding"/>
    <property type="evidence" value="ECO:0007669"/>
    <property type="project" value="UniProtKB-KW"/>
</dbReference>
<accession>A0A507D384</accession>
<dbReference type="GO" id="GO:0016301">
    <property type="term" value="F:kinase activity"/>
    <property type="evidence" value="ECO:0007669"/>
    <property type="project" value="UniProtKB-KW"/>
</dbReference>
<dbReference type="PANTHER" id="PTHR46161:SF3">
    <property type="entry name" value="NUCLEOSIDE DIPHOSPHATE KINASE DDB_G0292928-RELATED"/>
    <property type="match status" value="1"/>
</dbReference>
<evidence type="ECO:0000256" key="5">
    <source>
        <dbReference type="ARBA" id="ARBA00022777"/>
    </source>
</evidence>
<keyword evidence="6" id="KW-0067">ATP-binding</keyword>
<dbReference type="InterPro" id="IPR036850">
    <property type="entry name" value="NDK-like_dom_sf"/>
</dbReference>
<dbReference type="AlphaFoldDB" id="A0A507D384"/>
<dbReference type="CDD" id="cd22970">
    <property type="entry name" value="DD_NDKH5-like"/>
    <property type="match status" value="1"/>
</dbReference>
<name>A0A507D384_9FUNG</name>
<evidence type="ECO:0000313" key="10">
    <source>
        <dbReference type="Proteomes" id="UP000317494"/>
    </source>
</evidence>
<dbReference type="Gene3D" id="3.30.70.141">
    <property type="entry name" value="Nucleoside diphosphate kinase-like domain"/>
    <property type="match status" value="1"/>
</dbReference>